<sequence>MRFISINLKRRTKSSQGKLVSKETGKLVQKKAATVNPHVSTLKKDLIDFEWGLHVTTQTEYKLPRMLVSISENRSSSLELRRSFGRSKFLQPWPSLGSGFYFLDDRLSNDLEKEFTPSDGKAKAEREYVQETFHGNDSCFPA</sequence>
<keyword evidence="2" id="KW-1185">Reference proteome</keyword>
<protein>
    <submittedName>
        <fullName evidence="1">Uncharacterized protein</fullName>
    </submittedName>
</protein>
<name>A0A9N7UQ40_PLEPL</name>
<dbReference type="Proteomes" id="UP001153269">
    <property type="component" value="Unassembled WGS sequence"/>
</dbReference>
<accession>A0A9N7UQ40</accession>
<reference evidence="1" key="1">
    <citation type="submission" date="2020-03" db="EMBL/GenBank/DDBJ databases">
        <authorList>
            <person name="Weist P."/>
        </authorList>
    </citation>
    <scope>NUCLEOTIDE SEQUENCE</scope>
</reference>
<proteinExistence type="predicted"/>
<organism evidence="1 2">
    <name type="scientific">Pleuronectes platessa</name>
    <name type="common">European plaice</name>
    <dbReference type="NCBI Taxonomy" id="8262"/>
    <lineage>
        <taxon>Eukaryota</taxon>
        <taxon>Metazoa</taxon>
        <taxon>Chordata</taxon>
        <taxon>Craniata</taxon>
        <taxon>Vertebrata</taxon>
        <taxon>Euteleostomi</taxon>
        <taxon>Actinopterygii</taxon>
        <taxon>Neopterygii</taxon>
        <taxon>Teleostei</taxon>
        <taxon>Neoteleostei</taxon>
        <taxon>Acanthomorphata</taxon>
        <taxon>Carangaria</taxon>
        <taxon>Pleuronectiformes</taxon>
        <taxon>Pleuronectoidei</taxon>
        <taxon>Pleuronectidae</taxon>
        <taxon>Pleuronectes</taxon>
    </lineage>
</organism>
<comment type="caution">
    <text evidence="1">The sequence shown here is derived from an EMBL/GenBank/DDBJ whole genome shotgun (WGS) entry which is preliminary data.</text>
</comment>
<evidence type="ECO:0000313" key="1">
    <source>
        <dbReference type="EMBL" id="CAB1436693.1"/>
    </source>
</evidence>
<evidence type="ECO:0000313" key="2">
    <source>
        <dbReference type="Proteomes" id="UP001153269"/>
    </source>
</evidence>
<dbReference type="EMBL" id="CADEAL010001924">
    <property type="protein sequence ID" value="CAB1436693.1"/>
    <property type="molecule type" value="Genomic_DNA"/>
</dbReference>
<dbReference type="AlphaFoldDB" id="A0A9N7UQ40"/>
<gene>
    <name evidence="1" type="ORF">PLEPLA_LOCUS24726</name>
</gene>